<dbReference type="AlphaFoldDB" id="A0A7S1FXM0"/>
<evidence type="ECO:0000256" key="9">
    <source>
        <dbReference type="PIRNR" id="PIRNR037094"/>
    </source>
</evidence>
<dbReference type="GO" id="GO:0030121">
    <property type="term" value="C:AP-1 adaptor complex"/>
    <property type="evidence" value="ECO:0007669"/>
    <property type="project" value="InterPro"/>
</dbReference>
<evidence type="ECO:0000256" key="3">
    <source>
        <dbReference type="ARBA" id="ARBA00006613"/>
    </source>
</evidence>
<evidence type="ECO:0000313" key="11">
    <source>
        <dbReference type="EMBL" id="CAD8897156.1"/>
    </source>
</evidence>
<comment type="subcellular location">
    <subcellularLocation>
        <location evidence="1">Cytoplasmic vesicle membrane</location>
    </subcellularLocation>
    <subcellularLocation>
        <location evidence="2">Golgi apparatus</location>
    </subcellularLocation>
</comment>
<evidence type="ECO:0000256" key="2">
    <source>
        <dbReference type="ARBA" id="ARBA00004555"/>
    </source>
</evidence>
<dbReference type="PROSITE" id="PS50180">
    <property type="entry name" value="GAE"/>
    <property type="match status" value="1"/>
</dbReference>
<keyword evidence="4 9" id="KW-0813">Transport</keyword>
<dbReference type="GO" id="GO:0006886">
    <property type="term" value="P:intracellular protein transport"/>
    <property type="evidence" value="ECO:0007669"/>
    <property type="project" value="UniProtKB-UniRule"/>
</dbReference>
<evidence type="ECO:0000259" key="10">
    <source>
        <dbReference type="PROSITE" id="PS50180"/>
    </source>
</evidence>
<dbReference type="SMART" id="SM00809">
    <property type="entry name" value="Alpha_adaptinC2"/>
    <property type="match status" value="1"/>
</dbReference>
<keyword evidence="6 9" id="KW-0333">Golgi apparatus</keyword>
<keyword evidence="5 9" id="KW-0653">Protein transport</keyword>
<dbReference type="Pfam" id="PF02883">
    <property type="entry name" value="Alpha_adaptinC2"/>
    <property type="match status" value="1"/>
</dbReference>
<evidence type="ECO:0000256" key="5">
    <source>
        <dbReference type="ARBA" id="ARBA00022927"/>
    </source>
</evidence>
<evidence type="ECO:0000256" key="6">
    <source>
        <dbReference type="ARBA" id="ARBA00023034"/>
    </source>
</evidence>
<dbReference type="PIRSF" id="PIRSF037094">
    <property type="entry name" value="AP1_complex_gamma"/>
    <property type="match status" value="1"/>
</dbReference>
<dbReference type="GO" id="GO:0016192">
    <property type="term" value="P:vesicle-mediated transport"/>
    <property type="evidence" value="ECO:0007669"/>
    <property type="project" value="InterPro"/>
</dbReference>
<dbReference type="EMBL" id="HBFR01033396">
    <property type="protein sequence ID" value="CAD8897156.1"/>
    <property type="molecule type" value="Transcribed_RNA"/>
</dbReference>
<evidence type="ECO:0000256" key="8">
    <source>
        <dbReference type="ARBA" id="ARBA00023329"/>
    </source>
</evidence>
<comment type="similarity">
    <text evidence="3 9">Belongs to the adaptor complexes large subunit family.</text>
</comment>
<dbReference type="InterPro" id="IPR002553">
    <property type="entry name" value="Clathrin/coatomer_adapt-like_N"/>
</dbReference>
<dbReference type="InterPro" id="IPR008153">
    <property type="entry name" value="GAE_dom"/>
</dbReference>
<dbReference type="SUPFAM" id="SSF49348">
    <property type="entry name" value="Clathrin adaptor appendage domain"/>
    <property type="match status" value="1"/>
</dbReference>
<organism evidence="11">
    <name type="scientific">Corethron hystrix</name>
    <dbReference type="NCBI Taxonomy" id="216773"/>
    <lineage>
        <taxon>Eukaryota</taxon>
        <taxon>Sar</taxon>
        <taxon>Stramenopiles</taxon>
        <taxon>Ochrophyta</taxon>
        <taxon>Bacillariophyta</taxon>
        <taxon>Coscinodiscophyceae</taxon>
        <taxon>Corethrophycidae</taxon>
        <taxon>Corethrales</taxon>
        <taxon>Corethraceae</taxon>
        <taxon>Corethron</taxon>
    </lineage>
</organism>
<dbReference type="InterPro" id="IPR008152">
    <property type="entry name" value="Clathrin_a/b/g-adaptin_app_Ig"/>
</dbReference>
<evidence type="ECO:0000256" key="7">
    <source>
        <dbReference type="ARBA" id="ARBA00023136"/>
    </source>
</evidence>
<dbReference type="Gene3D" id="2.60.40.1230">
    <property type="match status" value="1"/>
</dbReference>
<feature type="domain" description="GAE" evidence="10">
    <location>
        <begin position="817"/>
        <end position="929"/>
    </location>
</feature>
<dbReference type="InterPro" id="IPR017107">
    <property type="entry name" value="AP1_complex_gsu"/>
</dbReference>
<dbReference type="PANTHER" id="PTHR22780">
    <property type="entry name" value="ADAPTIN, ALPHA/GAMMA/EPSILON"/>
    <property type="match status" value="1"/>
</dbReference>
<evidence type="ECO:0000256" key="4">
    <source>
        <dbReference type="ARBA" id="ARBA00022448"/>
    </source>
</evidence>
<dbReference type="InterPro" id="IPR011989">
    <property type="entry name" value="ARM-like"/>
</dbReference>
<dbReference type="InterPro" id="IPR016024">
    <property type="entry name" value="ARM-type_fold"/>
</dbReference>
<dbReference type="Pfam" id="PF01602">
    <property type="entry name" value="Adaptin_N"/>
    <property type="match status" value="1"/>
</dbReference>
<protein>
    <recommendedName>
        <fullName evidence="9">AP-1 complex subunit gamma</fullName>
    </recommendedName>
</protein>
<reference evidence="11" key="1">
    <citation type="submission" date="2021-01" db="EMBL/GenBank/DDBJ databases">
        <authorList>
            <person name="Corre E."/>
            <person name="Pelletier E."/>
            <person name="Niang G."/>
            <person name="Scheremetjew M."/>
            <person name="Finn R."/>
            <person name="Kale V."/>
            <person name="Holt S."/>
            <person name="Cochrane G."/>
            <person name="Meng A."/>
            <person name="Brown T."/>
            <person name="Cohen L."/>
        </authorList>
    </citation>
    <scope>NUCLEOTIDE SEQUENCE</scope>
    <source>
        <strain evidence="11">308</strain>
    </source>
</reference>
<dbReference type="InterPro" id="IPR050840">
    <property type="entry name" value="Adaptor_Complx_Large_Subunit"/>
</dbReference>
<proteinExistence type="inferred from homology"/>
<keyword evidence="8 9" id="KW-0968">Cytoplasmic vesicle</keyword>
<dbReference type="Gene3D" id="1.25.10.10">
    <property type="entry name" value="Leucine-rich Repeat Variant"/>
    <property type="match status" value="1"/>
</dbReference>
<gene>
    <name evidence="11" type="ORF">CHYS00102_LOCUS24370</name>
</gene>
<keyword evidence="7 9" id="KW-0472">Membrane</keyword>
<evidence type="ECO:0000256" key="1">
    <source>
        <dbReference type="ARBA" id="ARBA00004156"/>
    </source>
</evidence>
<name>A0A7S1FXM0_9STRA</name>
<accession>A0A7S1FXM0</accession>
<sequence length="932" mass="102574">MSLKLRDLIRQVRKCKTAAEERAVIAREAAMIRTAIREEQEQYRHRNVAKLLFMHMLGYPTHFGQLECLKLIASPHFPEKRIGYLGLLLLLPEEAEVLMLATNTLKNDMNSPNRFAAGLALVAFGNLATADMGRDLASEVDRHLKSTSPYLRKKAALAMSRCLTKVPEMIEDFADRMVSLLKDRNHGVLLTAVQLLTQVCLVDPEMCVNPTFAKLVPTLVRMIRDLLSMGYAPELEVGGVTDPFLQVQLLTLLRLFGKDNDEASEHMNDVLAQVANTTVTEKNAGNAVVYECVRTVMSVRTETTLRVQAVNVLGKFLTNRDNNIRYVALNSLAQVVREDPAAVGRHRDTIVECLKDPDISIRARALELIYRLVNRDNVEVLMAELLNYLVVAPADQRTDICARVLKVTDKFSPDDRWRLDTLITLLSIAGRQCERNVLSSTIVYVSRSSDDLRAYATHKLAKAVRDDDGSQEGLLIVGIWCIGEYGDLLLKPYQYTARQLQGGENVLAEPEVIRFSAFGVDEIVDIVKNVTTRKSCPQSVMEFGLTCFVKLSERFQSVANNTEILEKLRNHVQKQKTSYSLEMQIRSCEYSMLFSEEAASGARKALARMPMVDASLLRRKRMEADAEAVESEDSFDMIGNGLEENDCGPLDGTAPKGDLLDLNFIFNSGETASTKKPAVAAPIKNISNSNDPASVLFGETPVPAAKSDLDLLSDIFSTPVPTTEPAPLALNRNLPSPAPNNDIMDLLGPSPATETLTPTLVPVANPMLPMNIFSQPPVVSAAAAVPIAQTLNIAVSALGASPVDPFTAMASPDLASPQNPLVNCFDKDGLSIIFECQKLPDLTELVASLRNSNVAPITDLSLKVAVPKFLKMQIFPPSSTTVTPGHEVFQKIHITNSMRGQKKIVLKIKVDFMSAGIKKDHVVTCSGFPEGY</sequence>
<dbReference type="SUPFAM" id="SSF48371">
    <property type="entry name" value="ARM repeat"/>
    <property type="match status" value="1"/>
</dbReference>
<dbReference type="InterPro" id="IPR013041">
    <property type="entry name" value="Clathrin_app_Ig-like_sf"/>
</dbReference>